<feature type="region of interest" description="Disordered" evidence="1">
    <location>
        <begin position="1"/>
        <end position="46"/>
    </location>
</feature>
<accession>A0A6H5GLH7</accession>
<organism evidence="2 3">
    <name type="scientific">Nesidiocoris tenuis</name>
    <dbReference type="NCBI Taxonomy" id="355587"/>
    <lineage>
        <taxon>Eukaryota</taxon>
        <taxon>Metazoa</taxon>
        <taxon>Ecdysozoa</taxon>
        <taxon>Arthropoda</taxon>
        <taxon>Hexapoda</taxon>
        <taxon>Insecta</taxon>
        <taxon>Pterygota</taxon>
        <taxon>Neoptera</taxon>
        <taxon>Paraneoptera</taxon>
        <taxon>Hemiptera</taxon>
        <taxon>Heteroptera</taxon>
        <taxon>Panheteroptera</taxon>
        <taxon>Cimicomorpha</taxon>
        <taxon>Miridae</taxon>
        <taxon>Dicyphina</taxon>
        <taxon>Nesidiocoris</taxon>
    </lineage>
</organism>
<dbReference type="AlphaFoldDB" id="A0A6H5GLH7"/>
<sequence>MKGNSRCDLFETSSTSSAKKAKKRKATELFVGQRERGASGEADQSDLTLMSGEHEAFLLLRALIYRQ</sequence>
<name>A0A6H5GLH7_9HEMI</name>
<evidence type="ECO:0000313" key="3">
    <source>
        <dbReference type="Proteomes" id="UP000479000"/>
    </source>
</evidence>
<gene>
    <name evidence="2" type="ORF">NTEN_LOCUS9402</name>
</gene>
<dbReference type="EMBL" id="CADCXU010014202">
    <property type="protein sequence ID" value="CAB0003925.1"/>
    <property type="molecule type" value="Genomic_DNA"/>
</dbReference>
<proteinExistence type="predicted"/>
<evidence type="ECO:0000313" key="2">
    <source>
        <dbReference type="EMBL" id="CAB0003925.1"/>
    </source>
</evidence>
<evidence type="ECO:0000256" key="1">
    <source>
        <dbReference type="SAM" id="MobiDB-lite"/>
    </source>
</evidence>
<dbReference type="Proteomes" id="UP000479000">
    <property type="component" value="Unassembled WGS sequence"/>
</dbReference>
<keyword evidence="3" id="KW-1185">Reference proteome</keyword>
<protein>
    <submittedName>
        <fullName evidence="2">Uncharacterized protein</fullName>
    </submittedName>
</protein>
<feature type="non-terminal residue" evidence="2">
    <location>
        <position position="67"/>
    </location>
</feature>
<reference evidence="2 3" key="1">
    <citation type="submission" date="2020-02" db="EMBL/GenBank/DDBJ databases">
        <authorList>
            <person name="Ferguson B K."/>
        </authorList>
    </citation>
    <scope>NUCLEOTIDE SEQUENCE [LARGE SCALE GENOMIC DNA]</scope>
</reference>